<keyword evidence="3" id="KW-1185">Reference proteome</keyword>
<evidence type="ECO:0000313" key="3">
    <source>
        <dbReference type="Proteomes" id="UP000503251"/>
    </source>
</evidence>
<sequence>MFSSPTPNAEQQDTECVLTRGEFRKLVEKERCRASRFGQTFSLILFPVVSQNAGDPSANDFFSFLRSFVRLTDEIGWFNETTLGVLMAGTTRQGATFFLSRLAKVQSGEATDAAEVYEFPTESHPDLPGDGYNDGKGDHGHGELDGTAEISLEDAAGNVEVLEMLISNGCVCSSSGVTEASPNGDGTVELRLLLPRKSIEQIRSMHLAFNPSDAGNDGAGVPVTATTDADAGSAPKAD</sequence>
<name>A0ABX6NBI9_9BACT</name>
<feature type="region of interest" description="Disordered" evidence="1">
    <location>
        <begin position="210"/>
        <end position="238"/>
    </location>
</feature>
<reference evidence="2 3" key="1">
    <citation type="submission" date="2019-04" db="EMBL/GenBank/DDBJ databases">
        <title>Isolation and culture of sulfate reducing bacteria from the cold seep of the South China Sea.</title>
        <authorList>
            <person name="Sun C."/>
            <person name="Liu R."/>
        </authorList>
    </citation>
    <scope>NUCLEOTIDE SEQUENCE [LARGE SCALE GENOMIC DNA]</scope>
    <source>
        <strain evidence="2 3">CS1</strain>
    </source>
</reference>
<dbReference type="EMBL" id="CP039543">
    <property type="protein sequence ID" value="QJT07716.1"/>
    <property type="molecule type" value="Genomic_DNA"/>
</dbReference>
<protein>
    <submittedName>
        <fullName evidence="2">Uncharacterized protein</fullName>
    </submittedName>
</protein>
<proteinExistence type="predicted"/>
<evidence type="ECO:0000256" key="1">
    <source>
        <dbReference type="SAM" id="MobiDB-lite"/>
    </source>
</evidence>
<dbReference type="RefSeq" id="WP_171266383.1">
    <property type="nucleotide sequence ID" value="NZ_CP039543.1"/>
</dbReference>
<dbReference type="Proteomes" id="UP000503251">
    <property type="component" value="Chromosome"/>
</dbReference>
<evidence type="ECO:0000313" key="2">
    <source>
        <dbReference type="EMBL" id="QJT07716.1"/>
    </source>
</evidence>
<gene>
    <name evidence="2" type="ORF">E8L03_01695</name>
</gene>
<accession>A0ABX6NBI9</accession>
<organism evidence="2 3">
    <name type="scientific">Oceanidesulfovibrio marinus</name>
    <dbReference type="NCBI Taxonomy" id="370038"/>
    <lineage>
        <taxon>Bacteria</taxon>
        <taxon>Pseudomonadati</taxon>
        <taxon>Thermodesulfobacteriota</taxon>
        <taxon>Desulfovibrionia</taxon>
        <taxon>Desulfovibrionales</taxon>
        <taxon>Desulfovibrionaceae</taxon>
        <taxon>Oceanidesulfovibrio</taxon>
    </lineage>
</organism>